<dbReference type="Pfam" id="PF00571">
    <property type="entry name" value="CBS"/>
    <property type="match status" value="2"/>
</dbReference>
<keyword evidence="6" id="KW-0630">Potassium</keyword>
<dbReference type="PANTHER" id="PTHR11911:SF111">
    <property type="entry name" value="INOSINE-5'-MONOPHOSPHATE DEHYDROGENASE"/>
    <property type="match status" value="1"/>
</dbReference>
<dbReference type="Gene3D" id="3.20.20.70">
    <property type="entry name" value="Aldolase class I"/>
    <property type="match status" value="1"/>
</dbReference>
<dbReference type="Pfam" id="PF00478">
    <property type="entry name" value="IMPDH"/>
    <property type="match status" value="1"/>
</dbReference>
<proteinExistence type="inferred from homology"/>
<dbReference type="PROSITE" id="PS51371">
    <property type="entry name" value="CBS"/>
    <property type="match status" value="2"/>
</dbReference>
<dbReference type="GO" id="GO:0006183">
    <property type="term" value="P:GTP biosynthetic process"/>
    <property type="evidence" value="ECO:0007669"/>
    <property type="project" value="TreeGrafter"/>
</dbReference>
<feature type="domain" description="CBS" evidence="8">
    <location>
        <begin position="153"/>
        <end position="211"/>
    </location>
</feature>
<evidence type="ECO:0000256" key="7">
    <source>
        <dbReference type="PROSITE-ProRule" id="PRU00703"/>
    </source>
</evidence>
<keyword evidence="2" id="KW-0479">Metal-binding</keyword>
<organism evidence="9 10">
    <name type="scientific">Candidatus Gottesmanbacteria bacterium RIFCSPHIGHO2_02_FULL_40_13</name>
    <dbReference type="NCBI Taxonomy" id="1798384"/>
    <lineage>
        <taxon>Bacteria</taxon>
        <taxon>Candidatus Gottesmaniibacteriota</taxon>
    </lineage>
</organism>
<dbReference type="SMART" id="SM00116">
    <property type="entry name" value="CBS"/>
    <property type="match status" value="2"/>
</dbReference>
<dbReference type="SUPFAM" id="SSF51412">
    <property type="entry name" value="Inosine monophosphate dehydrogenase (IMPDH)"/>
    <property type="match status" value="1"/>
</dbReference>
<evidence type="ECO:0000256" key="3">
    <source>
        <dbReference type="ARBA" id="ARBA00023002"/>
    </source>
</evidence>
<dbReference type="CDD" id="cd04601">
    <property type="entry name" value="CBS_pair_IMPDH"/>
    <property type="match status" value="1"/>
</dbReference>
<feature type="binding site" description="in other chain" evidence="6">
    <location>
        <position position="305"/>
    </location>
    <ligand>
        <name>K(+)</name>
        <dbReference type="ChEBI" id="CHEBI:29103"/>
        <note>ligand shared between two tetrameric partners</note>
    </ligand>
</feature>
<dbReference type="GO" id="GO:0046872">
    <property type="term" value="F:metal ion binding"/>
    <property type="evidence" value="ECO:0007669"/>
    <property type="project" value="UniProtKB-KW"/>
</dbReference>
<dbReference type="AlphaFoldDB" id="A0A1F6A5N1"/>
<evidence type="ECO:0000256" key="6">
    <source>
        <dbReference type="PIRSR" id="PIRSR000130-4"/>
    </source>
</evidence>
<dbReference type="EMBL" id="MFJN01000059">
    <property type="protein sequence ID" value="OGG20049.1"/>
    <property type="molecule type" value="Genomic_DNA"/>
</dbReference>
<name>A0A1F6A5N1_9BACT</name>
<keyword evidence="3" id="KW-0560">Oxidoreductase</keyword>
<keyword evidence="5" id="KW-0520">NAD</keyword>
<dbReference type="SMART" id="SM01240">
    <property type="entry name" value="IMPDH"/>
    <property type="match status" value="1"/>
</dbReference>
<dbReference type="InterPro" id="IPR005990">
    <property type="entry name" value="IMP_DH"/>
</dbReference>
<dbReference type="InterPro" id="IPR000644">
    <property type="entry name" value="CBS_dom"/>
</dbReference>
<dbReference type="PANTHER" id="PTHR11911">
    <property type="entry name" value="INOSINE-5-MONOPHOSPHATE DEHYDROGENASE RELATED"/>
    <property type="match status" value="1"/>
</dbReference>
<evidence type="ECO:0000256" key="1">
    <source>
        <dbReference type="ARBA" id="ARBA00005502"/>
    </source>
</evidence>
<gene>
    <name evidence="9" type="ORF">A3D03_03270</name>
</gene>
<accession>A0A1F6A5N1</accession>
<feature type="binding site" evidence="5">
    <location>
        <begin position="250"/>
        <end position="252"/>
    </location>
    <ligand>
        <name>NAD(+)</name>
        <dbReference type="ChEBI" id="CHEBI:57540"/>
    </ligand>
</feature>
<feature type="binding site" description="in other chain" evidence="6">
    <location>
        <position position="308"/>
    </location>
    <ligand>
        <name>K(+)</name>
        <dbReference type="ChEBI" id="CHEBI:29103"/>
        <note>ligand shared between two tetrameric partners</note>
    </ligand>
</feature>
<sequence>MPPVGLSFDDVLVQPNFSTISSRKGPEISLVTSVASGLEVNSPIMTANMDTVTEWEMAQEIALLGGVGVIHRYLSPDEQARQVKIVKEKTRAMEDKPLSVHLDATAKDIKKLWSLNRRGYVFVQDADGNFLGMATEKDVKSAINEDDPISSFMTPKDKLITVLEGTTLEQAVLVMRTRKIEKVPVVSEDGRIVGVFTTKDAEIYKSHPNASRDKKGRLIVGAAVGVKNKALEIERAHKLVEAGVDIIIIDIAHGDSENMTKMLQALVSDENIKVPIIAGNIATGDAAKRLIDKGVKGLKVGIGPGWACDTRVIAGVGRAQISAIASVAAIAVPQGITVIADGGMRSPGDLVKALVAGADIGMFGGMFAGTNETPGTVFKKDGQRFKRYRGMASDSARNNARGSDNVELQDAPEGREKEVLLKGPAGDIYRLIEGGLRSGASYIGAHTIPDMRLKGTFERVTGAGAGEQYGKIKS</sequence>
<dbReference type="GO" id="GO:0003938">
    <property type="term" value="F:IMP dehydrogenase activity"/>
    <property type="evidence" value="ECO:0007669"/>
    <property type="project" value="InterPro"/>
</dbReference>
<dbReference type="STRING" id="1798384.A3D03_03270"/>
<dbReference type="PIRSF" id="PIRSF000130">
    <property type="entry name" value="IMPDH"/>
    <property type="match status" value="1"/>
</dbReference>
<evidence type="ECO:0000313" key="9">
    <source>
        <dbReference type="EMBL" id="OGG20049.1"/>
    </source>
</evidence>
<dbReference type="Proteomes" id="UP000177092">
    <property type="component" value="Unassembled WGS sequence"/>
</dbReference>
<dbReference type="InterPro" id="IPR046342">
    <property type="entry name" value="CBS_dom_sf"/>
</dbReference>
<dbReference type="CDD" id="cd00381">
    <property type="entry name" value="IMPDH"/>
    <property type="match status" value="1"/>
</dbReference>
<feature type="binding site" description="in other chain" evidence="6">
    <location>
        <position position="303"/>
    </location>
    <ligand>
        <name>K(+)</name>
        <dbReference type="ChEBI" id="CHEBI:29103"/>
        <note>ligand shared between two tetrameric partners</note>
    </ligand>
</feature>
<evidence type="ECO:0000313" key="10">
    <source>
        <dbReference type="Proteomes" id="UP000177092"/>
    </source>
</evidence>
<comment type="similarity">
    <text evidence="1">Belongs to the IMPDH/GMPR family.</text>
</comment>
<keyword evidence="4 7" id="KW-0129">CBS domain</keyword>
<evidence type="ECO:0000256" key="5">
    <source>
        <dbReference type="PIRSR" id="PIRSR000130-3"/>
    </source>
</evidence>
<evidence type="ECO:0000259" key="8">
    <source>
        <dbReference type="PROSITE" id="PS51371"/>
    </source>
</evidence>
<dbReference type="InterPro" id="IPR001093">
    <property type="entry name" value="IMP_DH_GMPRt"/>
</dbReference>
<feature type="domain" description="CBS" evidence="8">
    <location>
        <begin position="93"/>
        <end position="149"/>
    </location>
</feature>
<reference evidence="9 10" key="1">
    <citation type="journal article" date="2016" name="Nat. Commun.">
        <title>Thousands of microbial genomes shed light on interconnected biogeochemical processes in an aquifer system.</title>
        <authorList>
            <person name="Anantharaman K."/>
            <person name="Brown C.T."/>
            <person name="Hug L.A."/>
            <person name="Sharon I."/>
            <person name="Castelle C.J."/>
            <person name="Probst A.J."/>
            <person name="Thomas B.C."/>
            <person name="Singh A."/>
            <person name="Wilkins M.J."/>
            <person name="Karaoz U."/>
            <person name="Brodie E.L."/>
            <person name="Williams K.H."/>
            <person name="Hubbard S.S."/>
            <person name="Banfield J.F."/>
        </authorList>
    </citation>
    <scope>NUCLEOTIDE SEQUENCE [LARGE SCALE GENOMIC DNA]</scope>
</reference>
<dbReference type="FunFam" id="3.20.20.70:FF:000424">
    <property type="entry name" value="Inosine-5'-monophosphate dehydrogenase 2"/>
    <property type="match status" value="1"/>
</dbReference>
<feature type="binding site" evidence="5">
    <location>
        <begin position="301"/>
        <end position="303"/>
    </location>
    <ligand>
        <name>NAD(+)</name>
        <dbReference type="ChEBI" id="CHEBI:57540"/>
    </ligand>
</feature>
<evidence type="ECO:0000256" key="2">
    <source>
        <dbReference type="ARBA" id="ARBA00022723"/>
    </source>
</evidence>
<dbReference type="SUPFAM" id="SSF54631">
    <property type="entry name" value="CBS-domain pair"/>
    <property type="match status" value="1"/>
</dbReference>
<comment type="caution">
    <text evidence="9">The sequence shown here is derived from an EMBL/GenBank/DDBJ whole genome shotgun (WGS) entry which is preliminary data.</text>
</comment>
<evidence type="ECO:0000256" key="4">
    <source>
        <dbReference type="ARBA" id="ARBA00023122"/>
    </source>
</evidence>
<protein>
    <recommendedName>
        <fullName evidence="8">CBS domain-containing protein</fullName>
    </recommendedName>
</protein>
<dbReference type="InterPro" id="IPR013785">
    <property type="entry name" value="Aldolase_TIM"/>
</dbReference>